<dbReference type="PANTHER" id="PTHR48090">
    <property type="entry name" value="UNDECAPRENYL-PHOSPHATE 4-DEOXY-4-FORMAMIDO-L-ARABINOSE TRANSFERASE-RELATED"/>
    <property type="match status" value="1"/>
</dbReference>
<dbReference type="Gene3D" id="3.90.550.10">
    <property type="entry name" value="Spore Coat Polysaccharide Biosynthesis Protein SpsA, Chain A"/>
    <property type="match status" value="1"/>
</dbReference>
<organism evidence="2">
    <name type="scientific">hydrothermal vent metagenome</name>
    <dbReference type="NCBI Taxonomy" id="652676"/>
    <lineage>
        <taxon>unclassified sequences</taxon>
        <taxon>metagenomes</taxon>
        <taxon>ecological metagenomes</taxon>
    </lineage>
</organism>
<proteinExistence type="predicted"/>
<dbReference type="CDD" id="cd04179">
    <property type="entry name" value="DPM_DPG-synthase_like"/>
    <property type="match status" value="1"/>
</dbReference>
<evidence type="ECO:0000313" key="2">
    <source>
        <dbReference type="EMBL" id="VAX29029.1"/>
    </source>
</evidence>
<accession>A0A3B1CFP0</accession>
<sequence length="243" mass="27526">MSVEPPNLSVVVLAYRSAETISPFVDSLIACLDADEPDWELVLVGNYFADTGDKTPLVVADLAKNNPKILAVTKVKEGMMGWDMQSGLQAATGKVIAVIDGDGQMPVEDVIRVYKKLKENNLDLAKTYRAQRDDGVYRKIISSVYNAIFQALFPGLNSRDINSKPKVMTRRAYANMELHSNGWFIDAEIMIQARRLRFKMDEVETVFHSIDSRPSFVKPLSILEFLVNLVWYRVLEFLPKKHR</sequence>
<dbReference type="AlphaFoldDB" id="A0A3B1CFP0"/>
<reference evidence="2" key="1">
    <citation type="submission" date="2018-06" db="EMBL/GenBank/DDBJ databases">
        <authorList>
            <person name="Zhirakovskaya E."/>
        </authorList>
    </citation>
    <scope>NUCLEOTIDE SEQUENCE</scope>
</reference>
<dbReference type="EMBL" id="UOGG01000075">
    <property type="protein sequence ID" value="VAX29029.1"/>
    <property type="molecule type" value="Genomic_DNA"/>
</dbReference>
<feature type="domain" description="Glycosyltransferase 2-like" evidence="1">
    <location>
        <begin position="9"/>
        <end position="143"/>
    </location>
</feature>
<name>A0A3B1CFP0_9ZZZZ</name>
<dbReference type="InterPro" id="IPR029044">
    <property type="entry name" value="Nucleotide-diphossugar_trans"/>
</dbReference>
<dbReference type="InterPro" id="IPR050256">
    <property type="entry name" value="Glycosyltransferase_2"/>
</dbReference>
<evidence type="ECO:0000259" key="1">
    <source>
        <dbReference type="Pfam" id="PF00535"/>
    </source>
</evidence>
<dbReference type="Pfam" id="PF00535">
    <property type="entry name" value="Glycos_transf_2"/>
    <property type="match status" value="1"/>
</dbReference>
<gene>
    <name evidence="2" type="ORF">MNBD_NITROSPINAE05-961</name>
</gene>
<protein>
    <recommendedName>
        <fullName evidence="1">Glycosyltransferase 2-like domain-containing protein</fullName>
    </recommendedName>
</protein>
<dbReference type="SUPFAM" id="SSF53448">
    <property type="entry name" value="Nucleotide-diphospho-sugar transferases"/>
    <property type="match status" value="1"/>
</dbReference>
<dbReference type="InterPro" id="IPR001173">
    <property type="entry name" value="Glyco_trans_2-like"/>
</dbReference>